<gene>
    <name evidence="6" type="ORF">MNBD_GAMMA21-627</name>
</gene>
<name>A0A3B0ZS23_9ZZZZ</name>
<evidence type="ECO:0000313" key="6">
    <source>
        <dbReference type="EMBL" id="VAW90893.1"/>
    </source>
</evidence>
<feature type="transmembrane region" description="Helical" evidence="5">
    <location>
        <begin position="157"/>
        <end position="177"/>
    </location>
</feature>
<organism evidence="6">
    <name type="scientific">hydrothermal vent metagenome</name>
    <dbReference type="NCBI Taxonomy" id="652676"/>
    <lineage>
        <taxon>unclassified sequences</taxon>
        <taxon>metagenomes</taxon>
        <taxon>ecological metagenomes</taxon>
    </lineage>
</organism>
<feature type="transmembrane region" description="Helical" evidence="5">
    <location>
        <begin position="82"/>
        <end position="103"/>
    </location>
</feature>
<dbReference type="InterPro" id="IPR006008">
    <property type="entry name" value="YciB"/>
</dbReference>
<dbReference type="PANTHER" id="PTHR36917:SF1">
    <property type="entry name" value="INNER MEMBRANE-SPANNING PROTEIN YCIB"/>
    <property type="match status" value="1"/>
</dbReference>
<dbReference type="PANTHER" id="PTHR36917">
    <property type="entry name" value="INTRACELLULAR SEPTATION PROTEIN A-RELATED"/>
    <property type="match status" value="1"/>
</dbReference>
<sequence length="187" mass="21813">MKLLFDFFPVVFFYVTYNVGKNYTDEVNSIIIATAVLMVSTVIQISITWYKHRKIEKMHIIVLVMALVFGGATIYFRDAQFLIWKVSIANWLFAVVFLGSHFIGHTPVVKRMMQSAIELPEVIWNRLSYMWIIFFIALGVINLIVAENFDFDTWVDFKLFGLLGLTIIFIVLQTIYLSRHIKEVKET</sequence>
<keyword evidence="4 5" id="KW-0472">Membrane</keyword>
<dbReference type="EMBL" id="UOFR01000007">
    <property type="protein sequence ID" value="VAW90893.1"/>
    <property type="molecule type" value="Genomic_DNA"/>
</dbReference>
<dbReference type="Pfam" id="PF04279">
    <property type="entry name" value="IspA"/>
    <property type="match status" value="1"/>
</dbReference>
<accession>A0A3B0ZS23</accession>
<protein>
    <submittedName>
        <fullName evidence="6">Intracellular septation protein IspA</fullName>
    </submittedName>
</protein>
<dbReference type="NCBIfam" id="NF001325">
    <property type="entry name" value="PRK00259.1-3"/>
    <property type="match status" value="1"/>
</dbReference>
<dbReference type="HAMAP" id="MF_00189">
    <property type="entry name" value="YciB"/>
    <property type="match status" value="1"/>
</dbReference>
<feature type="transmembrane region" description="Helical" evidence="5">
    <location>
        <begin position="27"/>
        <end position="47"/>
    </location>
</feature>
<dbReference type="NCBIfam" id="TIGR00997">
    <property type="entry name" value="ispZ"/>
    <property type="match status" value="1"/>
</dbReference>
<keyword evidence="2 5" id="KW-0812">Transmembrane</keyword>
<dbReference type="GO" id="GO:0005886">
    <property type="term" value="C:plasma membrane"/>
    <property type="evidence" value="ECO:0007669"/>
    <property type="project" value="TreeGrafter"/>
</dbReference>
<keyword evidence="3 5" id="KW-1133">Transmembrane helix</keyword>
<evidence type="ECO:0000256" key="4">
    <source>
        <dbReference type="ARBA" id="ARBA00023136"/>
    </source>
</evidence>
<feature type="transmembrane region" description="Helical" evidence="5">
    <location>
        <begin position="123"/>
        <end position="145"/>
    </location>
</feature>
<proteinExistence type="inferred from homology"/>
<evidence type="ECO:0000256" key="1">
    <source>
        <dbReference type="ARBA" id="ARBA00022475"/>
    </source>
</evidence>
<evidence type="ECO:0000256" key="5">
    <source>
        <dbReference type="SAM" id="Phobius"/>
    </source>
</evidence>
<evidence type="ECO:0000256" key="2">
    <source>
        <dbReference type="ARBA" id="ARBA00022692"/>
    </source>
</evidence>
<keyword evidence="1" id="KW-1003">Cell membrane</keyword>
<reference evidence="6" key="1">
    <citation type="submission" date="2018-06" db="EMBL/GenBank/DDBJ databases">
        <authorList>
            <person name="Zhirakovskaya E."/>
        </authorList>
    </citation>
    <scope>NUCLEOTIDE SEQUENCE</scope>
</reference>
<evidence type="ECO:0000256" key="3">
    <source>
        <dbReference type="ARBA" id="ARBA00022989"/>
    </source>
</evidence>
<dbReference type="AlphaFoldDB" id="A0A3B0ZS23"/>
<feature type="transmembrane region" description="Helical" evidence="5">
    <location>
        <begin position="59"/>
        <end position="76"/>
    </location>
</feature>